<proteinExistence type="predicted"/>
<keyword evidence="1" id="KW-1133">Transmembrane helix</keyword>
<dbReference type="AlphaFoldDB" id="A0A2S1M8W6"/>
<feature type="transmembrane region" description="Helical" evidence="1">
    <location>
        <begin position="71"/>
        <end position="88"/>
    </location>
</feature>
<evidence type="ECO:0000256" key="1">
    <source>
        <dbReference type="SAM" id="Phobius"/>
    </source>
</evidence>
<keyword evidence="1" id="KW-0472">Membrane</keyword>
<keyword evidence="1" id="KW-0812">Transmembrane</keyword>
<feature type="transmembrane region" description="Helical" evidence="1">
    <location>
        <begin position="37"/>
        <end position="59"/>
    </location>
</feature>
<feature type="transmembrane region" description="Helical" evidence="1">
    <location>
        <begin position="134"/>
        <end position="155"/>
    </location>
</feature>
<sequence length="166" mass="18876">MFSSRRAILKGVAMYFWDVQSLKNDIRANKLSEKDKFLYMFLSIAFVTIGIELISISPLEPQNVWDAVESVSYILIVLFGTFWAYKANGSEHGTDFLGRYFSISFVVSVRFCTLLIPISVFLLAYYMTVMPEDGIVVSSSVDVLPFIVWYALLYASIIKHIKAVQV</sequence>
<dbReference type="Proteomes" id="UP000856022">
    <property type="component" value="Unassembled WGS sequence"/>
</dbReference>
<organism evidence="2">
    <name type="scientific">Vibrio parahaemolyticus</name>
    <dbReference type="NCBI Taxonomy" id="670"/>
    <lineage>
        <taxon>Bacteria</taxon>
        <taxon>Pseudomonadati</taxon>
        <taxon>Pseudomonadota</taxon>
        <taxon>Gammaproteobacteria</taxon>
        <taxon>Vibrionales</taxon>
        <taxon>Vibrionaceae</taxon>
        <taxon>Vibrio</taxon>
    </lineage>
</organism>
<feature type="transmembrane region" description="Helical" evidence="1">
    <location>
        <begin position="100"/>
        <end position="128"/>
    </location>
</feature>
<accession>A0A2S1M8W6</accession>
<evidence type="ECO:0000313" key="3">
    <source>
        <dbReference type="EMBL" id="QHH09689.1"/>
    </source>
</evidence>
<dbReference type="EMBL" id="CP034298">
    <property type="protein sequence ID" value="QHH09689.1"/>
    <property type="molecule type" value="Genomic_DNA"/>
</dbReference>
<reference evidence="2" key="3">
    <citation type="submission" date="2019-12" db="EMBL/GenBank/DDBJ databases">
        <authorList>
            <consortium name="NCBI Pathogen Detection Project"/>
        </authorList>
    </citation>
    <scope>NUCLEOTIDE SEQUENCE</scope>
    <source>
        <strain evidence="2">1930</strain>
    </source>
</reference>
<reference evidence="3 4" key="2">
    <citation type="submission" date="2018-12" db="EMBL/GenBank/DDBJ databases">
        <title>Genomic insights into the evolutionary origins and pathogenicity of five Vibrio parahaemolyticus strains isolated from the shrimp with acute hepatopancreatic necrosis disease (AHPND).</title>
        <authorList>
            <person name="Yang Q."/>
            <person name="Dong X."/>
            <person name="Xie G."/>
            <person name="Fu S."/>
            <person name="Zou P."/>
            <person name="Sun J."/>
            <person name="Wang Y."/>
            <person name="Huang J."/>
        </authorList>
    </citation>
    <scope>NUCLEOTIDE SEQUENCE [LARGE SCALE GENOMIC DNA]</scope>
    <source>
        <strain evidence="3 4">20160303005-1</strain>
    </source>
</reference>
<gene>
    <name evidence="3" type="ORF">EHC69_10040</name>
    <name evidence="2" type="ORF">I7278_24465</name>
</gene>
<dbReference type="EMBL" id="DACQKT010000021">
    <property type="protein sequence ID" value="HAS6679937.1"/>
    <property type="molecule type" value="Genomic_DNA"/>
</dbReference>
<protein>
    <submittedName>
        <fullName evidence="2">Uncharacterized protein</fullName>
    </submittedName>
</protein>
<reference evidence="2" key="1">
    <citation type="journal article" date="2018" name="Genome Biol.">
        <title>SKESA: strategic k-mer extension for scrupulous assemblies.</title>
        <authorList>
            <person name="Souvorov A."/>
            <person name="Agarwala R."/>
            <person name="Lipman D.J."/>
        </authorList>
    </citation>
    <scope>NUCLEOTIDE SEQUENCE</scope>
    <source>
        <strain evidence="2">1930</strain>
    </source>
</reference>
<evidence type="ECO:0000313" key="2">
    <source>
        <dbReference type="EMBL" id="HAS6679937.1"/>
    </source>
</evidence>
<evidence type="ECO:0000313" key="4">
    <source>
        <dbReference type="Proteomes" id="UP000464718"/>
    </source>
</evidence>
<dbReference type="Proteomes" id="UP000464718">
    <property type="component" value="Chromosome i"/>
</dbReference>
<name>A0A2S1M8W6_VIBPH</name>